<dbReference type="Proteomes" id="UP000608450">
    <property type="component" value="Unassembled WGS sequence"/>
</dbReference>
<reference evidence="2 5" key="2">
    <citation type="submission" date="2020-11" db="EMBL/GenBank/DDBJ databases">
        <title>Enhanced detection system for hospital associated transmission using whole genome sequencing surveillance.</title>
        <authorList>
            <person name="Harrison L.H."/>
            <person name="Van Tyne D."/>
            <person name="Marsh J.W."/>
            <person name="Griffith M.P."/>
            <person name="Snyder D.J."/>
            <person name="Cooper V.S."/>
            <person name="Mustapha M."/>
        </authorList>
    </citation>
    <scope>NUCLEOTIDE SEQUENCE [LARGE SCALE GENOMIC DNA]</scope>
    <source>
        <strain evidence="2 5">PSA00705</strain>
    </source>
</reference>
<keyword evidence="2" id="KW-0449">Lipoprotein</keyword>
<evidence type="ECO:0000313" key="2">
    <source>
        <dbReference type="EMBL" id="MBG6290984.1"/>
    </source>
</evidence>
<protein>
    <submittedName>
        <fullName evidence="2">YbaY family lipoprotein</fullName>
    </submittedName>
</protein>
<dbReference type="InterPro" id="IPR039366">
    <property type="entry name" value="Pilotin"/>
</dbReference>
<proteinExistence type="predicted"/>
<gene>
    <name evidence="3" type="ORF">G5B91_03805</name>
    <name evidence="2" type="ORF">I5I61_26310</name>
</gene>
<keyword evidence="5" id="KW-1185">Reference proteome</keyword>
<reference evidence="3 4" key="1">
    <citation type="submission" date="2020-02" db="EMBL/GenBank/DDBJ databases">
        <title>Integrative conjugative elements (ICEs) and plasmids drive adaptation of Pseudomonas nitroreducens strain HBP1 to wastewater environment.</title>
        <authorList>
            <person name="Sentchilo V."/>
            <person name="Carraro N."/>
            <person name="Bertelli C."/>
            <person name="van der Meer J.R."/>
        </authorList>
    </citation>
    <scope>NUCLEOTIDE SEQUENCE [LARGE SCALE GENOMIC DNA]</scope>
    <source>
        <strain evidence="3 4">HBP1</strain>
    </source>
</reference>
<feature type="chain" id="PRO_5026087946" evidence="1">
    <location>
        <begin position="23"/>
        <end position="155"/>
    </location>
</feature>
<dbReference type="GeneID" id="300410623"/>
<dbReference type="Proteomes" id="UP000501063">
    <property type="component" value="Chromosome"/>
</dbReference>
<keyword evidence="1" id="KW-0732">Signal</keyword>
<dbReference type="EMBL" id="JADTFC010000095">
    <property type="protein sequence ID" value="MBG6290984.1"/>
    <property type="molecule type" value="Genomic_DNA"/>
</dbReference>
<dbReference type="KEGG" id="pnt:G5B91_03805"/>
<organism evidence="3 4">
    <name type="scientific">Pseudomonas nitroreducens</name>
    <dbReference type="NCBI Taxonomy" id="46680"/>
    <lineage>
        <taxon>Bacteria</taxon>
        <taxon>Pseudomonadati</taxon>
        <taxon>Pseudomonadota</taxon>
        <taxon>Gammaproteobacteria</taxon>
        <taxon>Pseudomonadales</taxon>
        <taxon>Pseudomonadaceae</taxon>
        <taxon>Pseudomonas</taxon>
    </lineage>
</organism>
<dbReference type="RefSeq" id="WP_024764013.1">
    <property type="nucleotide sequence ID" value="NZ_CP049140.1"/>
</dbReference>
<accession>A0A6G6J623</accession>
<evidence type="ECO:0000313" key="4">
    <source>
        <dbReference type="Proteomes" id="UP000501063"/>
    </source>
</evidence>
<evidence type="ECO:0000313" key="5">
    <source>
        <dbReference type="Proteomes" id="UP000608450"/>
    </source>
</evidence>
<dbReference type="AlphaFoldDB" id="A0A6G6J623"/>
<dbReference type="Pfam" id="PF09619">
    <property type="entry name" value="YscW"/>
    <property type="match status" value="1"/>
</dbReference>
<evidence type="ECO:0000313" key="3">
    <source>
        <dbReference type="EMBL" id="QIE90779.1"/>
    </source>
</evidence>
<dbReference type="EMBL" id="CP049140">
    <property type="protein sequence ID" value="QIE90779.1"/>
    <property type="molecule type" value="Genomic_DNA"/>
</dbReference>
<evidence type="ECO:0000256" key="1">
    <source>
        <dbReference type="SAM" id="SignalP"/>
    </source>
</evidence>
<sequence length="155" mass="16603">MEPAMYTRLLCLSLTALLAACASEKPVPAAAPAPAPKNSAPAALEPVPAHMRALSGQLSSSQGYLPAGSEVEVALLVIDERDRPQQLLSSEKLIANGQALPFRLIFNPQSFPANARVELHGRVSQSGQLAWRLPPVRITQPETRALGELRLERAP</sequence>
<name>A0A6G6J623_PSENT</name>
<feature type="signal peptide" evidence="1">
    <location>
        <begin position="1"/>
        <end position="22"/>
    </location>
</feature>